<comment type="caution">
    <text evidence="1">The sequence shown here is derived from an EMBL/GenBank/DDBJ whole genome shotgun (WGS) entry which is preliminary data.</text>
</comment>
<keyword evidence="2" id="KW-1185">Reference proteome</keyword>
<protein>
    <submittedName>
        <fullName evidence="1">Uncharacterized protein</fullName>
    </submittedName>
</protein>
<gene>
    <name evidence="1" type="ORF">EWB00_001909</name>
</gene>
<proteinExistence type="predicted"/>
<accession>A0A4Z2DE05</accession>
<dbReference type="AlphaFoldDB" id="A0A4Z2DE05"/>
<evidence type="ECO:0000313" key="2">
    <source>
        <dbReference type="Proteomes" id="UP000311919"/>
    </source>
</evidence>
<reference evidence="1 2" key="1">
    <citation type="submission" date="2019-03" db="EMBL/GenBank/DDBJ databases">
        <title>An improved genome assembly of the fluke Schistosoma japonicum.</title>
        <authorList>
            <person name="Hu W."/>
            <person name="Luo F."/>
            <person name="Yin M."/>
            <person name="Mo X."/>
            <person name="Sun C."/>
            <person name="Wu Q."/>
            <person name="Zhu B."/>
            <person name="Xiang M."/>
            <person name="Wang J."/>
            <person name="Wang Y."/>
            <person name="Zhang T."/>
            <person name="Xu B."/>
            <person name="Zheng H."/>
            <person name="Feng Z."/>
        </authorList>
    </citation>
    <scope>NUCLEOTIDE SEQUENCE [LARGE SCALE GENOMIC DNA]</scope>
    <source>
        <strain evidence="1">HuSjv2</strain>
        <tissue evidence="1">Worms</tissue>
    </source>
</reference>
<name>A0A4Z2DE05_SCHJA</name>
<evidence type="ECO:0000313" key="1">
    <source>
        <dbReference type="EMBL" id="TNN14742.1"/>
    </source>
</evidence>
<organism evidence="1 2">
    <name type="scientific">Schistosoma japonicum</name>
    <name type="common">Blood fluke</name>
    <dbReference type="NCBI Taxonomy" id="6182"/>
    <lineage>
        <taxon>Eukaryota</taxon>
        <taxon>Metazoa</taxon>
        <taxon>Spiralia</taxon>
        <taxon>Lophotrochozoa</taxon>
        <taxon>Platyhelminthes</taxon>
        <taxon>Trematoda</taxon>
        <taxon>Digenea</taxon>
        <taxon>Strigeidida</taxon>
        <taxon>Schistosomatoidea</taxon>
        <taxon>Schistosomatidae</taxon>
        <taxon>Schistosoma</taxon>
    </lineage>
</organism>
<dbReference type="Proteomes" id="UP000311919">
    <property type="component" value="Unassembled WGS sequence"/>
</dbReference>
<sequence>MRQETSLIIQLTNKENYSKPNNGQSASFSVRKVSFCVYAFVEEPVILPYDGTRYGPISRPNPEVSEKANPQYNRLSPKLHTRLVSSVSLCTTLSSLNNLLGLVVSTNFV</sequence>
<dbReference type="EMBL" id="SKCS01000166">
    <property type="protein sequence ID" value="TNN14742.1"/>
    <property type="molecule type" value="Genomic_DNA"/>
</dbReference>